<dbReference type="SUPFAM" id="SSF54909">
    <property type="entry name" value="Dimeric alpha+beta barrel"/>
    <property type="match status" value="1"/>
</dbReference>
<dbReference type="InterPro" id="IPR007138">
    <property type="entry name" value="ABM_dom"/>
</dbReference>
<comment type="caution">
    <text evidence="2">The sequence shown here is derived from an EMBL/GenBank/DDBJ whole genome shotgun (WGS) entry which is preliminary data.</text>
</comment>
<dbReference type="GO" id="GO:0004497">
    <property type="term" value="F:monooxygenase activity"/>
    <property type="evidence" value="ECO:0007669"/>
    <property type="project" value="UniProtKB-KW"/>
</dbReference>
<dbReference type="InterPro" id="IPR011008">
    <property type="entry name" value="Dimeric_a/b-barrel"/>
</dbReference>
<evidence type="ECO:0000313" key="3">
    <source>
        <dbReference type="Proteomes" id="UP000226079"/>
    </source>
</evidence>
<dbReference type="Proteomes" id="UP000226079">
    <property type="component" value="Unassembled WGS sequence"/>
</dbReference>
<dbReference type="OrthoDB" id="5193042at2"/>
<name>A0A2A9CPA9_9ACTN</name>
<reference evidence="2 3" key="1">
    <citation type="submission" date="2017-10" db="EMBL/GenBank/DDBJ databases">
        <title>Sequencing the genomes of 1000 actinobacteria strains.</title>
        <authorList>
            <person name="Klenk H.-P."/>
        </authorList>
    </citation>
    <scope>NUCLEOTIDE SEQUENCE [LARGE SCALE GENOMIC DNA]</scope>
    <source>
        <strain evidence="2 3">DSM 15597</strain>
    </source>
</reference>
<keyword evidence="3" id="KW-1185">Reference proteome</keyword>
<dbReference type="Gene3D" id="3.30.70.100">
    <property type="match status" value="1"/>
</dbReference>
<accession>A0A2A9CPA9</accession>
<keyword evidence="2" id="KW-0560">Oxidoreductase</keyword>
<gene>
    <name evidence="2" type="ORF">ATK74_0710</name>
</gene>
<protein>
    <submittedName>
        <fullName evidence="2">Antibiotic biosynthesis monooxygenase</fullName>
    </submittedName>
</protein>
<dbReference type="RefSeq" id="WP_098459741.1">
    <property type="nucleotide sequence ID" value="NZ_PDJC01000001.1"/>
</dbReference>
<dbReference type="Pfam" id="PF03992">
    <property type="entry name" value="ABM"/>
    <property type="match status" value="1"/>
</dbReference>
<proteinExistence type="predicted"/>
<organism evidence="2 3">
    <name type="scientific">Propionicimonas paludicola</name>
    <dbReference type="NCBI Taxonomy" id="185243"/>
    <lineage>
        <taxon>Bacteria</taxon>
        <taxon>Bacillati</taxon>
        <taxon>Actinomycetota</taxon>
        <taxon>Actinomycetes</taxon>
        <taxon>Propionibacteriales</taxon>
        <taxon>Nocardioidaceae</taxon>
        <taxon>Propionicimonas</taxon>
    </lineage>
</organism>
<sequence>MLVVSRFRVPSEVGGFVDAATAAAERFRSSAGCQSAEVVQNLDEPELWALVSSWADVGSYRRAFNGTEAKLVLIPLLSLAIDEPSAYDEPNQVGLNRPRGTLG</sequence>
<dbReference type="EMBL" id="PDJC01000001">
    <property type="protein sequence ID" value="PFG16178.1"/>
    <property type="molecule type" value="Genomic_DNA"/>
</dbReference>
<keyword evidence="2" id="KW-0503">Monooxygenase</keyword>
<feature type="domain" description="ABM" evidence="1">
    <location>
        <begin position="4"/>
        <end position="68"/>
    </location>
</feature>
<dbReference type="AlphaFoldDB" id="A0A2A9CPA9"/>
<evidence type="ECO:0000259" key="1">
    <source>
        <dbReference type="Pfam" id="PF03992"/>
    </source>
</evidence>
<evidence type="ECO:0000313" key="2">
    <source>
        <dbReference type="EMBL" id="PFG16178.1"/>
    </source>
</evidence>